<reference evidence="1" key="1">
    <citation type="journal article" date="2013" name="Genetics">
        <title>The draft genome and transcriptome of Panagrellus redivivus are shaped by the harsh demands of a free-living lifestyle.</title>
        <authorList>
            <person name="Srinivasan J."/>
            <person name="Dillman A.R."/>
            <person name="Macchietto M.G."/>
            <person name="Heikkinen L."/>
            <person name="Lakso M."/>
            <person name="Fracchia K.M."/>
            <person name="Antoshechkin I."/>
            <person name="Mortazavi A."/>
            <person name="Wong G."/>
            <person name="Sternberg P.W."/>
        </authorList>
    </citation>
    <scope>NUCLEOTIDE SEQUENCE [LARGE SCALE GENOMIC DNA]</scope>
    <source>
        <strain evidence="1">MT8872</strain>
    </source>
</reference>
<evidence type="ECO:0000313" key="1">
    <source>
        <dbReference type="Proteomes" id="UP000492821"/>
    </source>
</evidence>
<dbReference type="WBParaSite" id="Pan_g2942.t1">
    <property type="protein sequence ID" value="Pan_g2942.t1"/>
    <property type="gene ID" value="Pan_g2942"/>
</dbReference>
<dbReference type="Proteomes" id="UP000492821">
    <property type="component" value="Unassembled WGS sequence"/>
</dbReference>
<name>A0A7E4VSN5_PANRE</name>
<dbReference type="AlphaFoldDB" id="A0A7E4VSN5"/>
<protein>
    <submittedName>
        <fullName evidence="2">Ovule protein</fullName>
    </submittedName>
</protein>
<sequence length="97" mass="11316">MCIYAQTHRQGFQMLKTCPVHWLQLPFSSLKQPVSLVRISLGPQCGQHGQIDVFIYRIPVLYPFTHTRHCGCLYPLVYHRHWSHYIRTGDDYALTGS</sequence>
<organism evidence="1 2">
    <name type="scientific">Panagrellus redivivus</name>
    <name type="common">Microworm</name>
    <dbReference type="NCBI Taxonomy" id="6233"/>
    <lineage>
        <taxon>Eukaryota</taxon>
        <taxon>Metazoa</taxon>
        <taxon>Ecdysozoa</taxon>
        <taxon>Nematoda</taxon>
        <taxon>Chromadorea</taxon>
        <taxon>Rhabditida</taxon>
        <taxon>Tylenchina</taxon>
        <taxon>Panagrolaimomorpha</taxon>
        <taxon>Panagrolaimoidea</taxon>
        <taxon>Panagrolaimidae</taxon>
        <taxon>Panagrellus</taxon>
    </lineage>
</organism>
<proteinExistence type="predicted"/>
<reference evidence="2" key="2">
    <citation type="submission" date="2020-10" db="UniProtKB">
        <authorList>
            <consortium name="WormBaseParasite"/>
        </authorList>
    </citation>
    <scope>IDENTIFICATION</scope>
</reference>
<evidence type="ECO:0000313" key="2">
    <source>
        <dbReference type="WBParaSite" id="Pan_g2942.t1"/>
    </source>
</evidence>
<accession>A0A7E4VSN5</accession>
<keyword evidence="1" id="KW-1185">Reference proteome</keyword>